<dbReference type="FunFam" id="3.40.50.720:FF:000026">
    <property type="entry name" value="Glyoxylate/hydroxypyruvate reductase B"/>
    <property type="match status" value="1"/>
</dbReference>
<evidence type="ECO:0000256" key="2">
    <source>
        <dbReference type="ARBA" id="ARBA00073306"/>
    </source>
</evidence>
<protein>
    <recommendedName>
        <fullName evidence="2">Glyoxylate reductase/hydroxypyruvate reductase</fullName>
    </recommendedName>
</protein>
<dbReference type="Pfam" id="PF00389">
    <property type="entry name" value="2-Hacid_dh"/>
    <property type="match status" value="1"/>
</dbReference>
<dbReference type="SUPFAM" id="SSF51735">
    <property type="entry name" value="NAD(P)-binding Rossmann-fold domains"/>
    <property type="match status" value="1"/>
</dbReference>
<dbReference type="PANTHER" id="PTHR10996:SF277">
    <property type="entry name" value="GLYOXYLATE REDUCTASE_HYDROXYPYRUVATE REDUCTASE"/>
    <property type="match status" value="1"/>
</dbReference>
<dbReference type="InterPro" id="IPR006139">
    <property type="entry name" value="D-isomer_2_OHA_DH_cat_dom"/>
</dbReference>
<dbReference type="GO" id="GO:0005829">
    <property type="term" value="C:cytosol"/>
    <property type="evidence" value="ECO:0007669"/>
    <property type="project" value="TreeGrafter"/>
</dbReference>
<evidence type="ECO:0000313" key="6">
    <source>
        <dbReference type="EnsemblMetazoa" id="SMAR009706-PA"/>
    </source>
</evidence>
<feature type="domain" description="D-isomer specific 2-hydroxyacid dehydrogenase NAD-binding" evidence="5">
    <location>
        <begin position="112"/>
        <end position="293"/>
    </location>
</feature>
<keyword evidence="7" id="KW-1185">Reference proteome</keyword>
<accession>T1J7Q1</accession>
<dbReference type="GO" id="GO:0030267">
    <property type="term" value="F:glyoxylate reductase (NADPH) activity"/>
    <property type="evidence" value="ECO:0007669"/>
    <property type="project" value="TreeGrafter"/>
</dbReference>
<dbReference type="InterPro" id="IPR050223">
    <property type="entry name" value="D-isomer_2-hydroxyacid_DH"/>
</dbReference>
<dbReference type="PhylomeDB" id="T1J7Q1"/>
<sequence>MSTLRPIFISRPDVPEAAVKMLRDSFDVALSPQVVLERKDFLGSVAGKHGLFCFTSDTIDEELLQAAGPELKVVCTMSVGYDHIDIEACKKRGIQVGNTPDVLTDAVAELTVALLLATSRRLIEASQEVTNGGWRRINKWSPMYMTGPQLKGSTVGVVGLGRIGFAVCQRLKPFRVNKFLYSGRSAKPYASEIDAEYVPFEDLLRNSDFVIVTCALTKETKGLFDAKAFGQMKSNAIFINISRGAVVDQDALYEALVLGKIHAAGLDVTTPEPLPEDHPLTKLKNCVILPHIASATKETRSEMAMLTAKNLITGLKGLEMPAKLC</sequence>
<dbReference type="GO" id="GO:0008465">
    <property type="term" value="F:hydroxypyruvate reductase (NADH) activity"/>
    <property type="evidence" value="ECO:0007669"/>
    <property type="project" value="TreeGrafter"/>
</dbReference>
<dbReference type="STRING" id="126957.T1J7Q1"/>
<reference evidence="7" key="1">
    <citation type="submission" date="2011-05" db="EMBL/GenBank/DDBJ databases">
        <authorList>
            <person name="Richards S.R."/>
            <person name="Qu J."/>
            <person name="Jiang H."/>
            <person name="Jhangiani S.N."/>
            <person name="Agravi P."/>
            <person name="Goodspeed R."/>
            <person name="Gross S."/>
            <person name="Mandapat C."/>
            <person name="Jackson L."/>
            <person name="Mathew T."/>
            <person name="Pu L."/>
            <person name="Thornton R."/>
            <person name="Saada N."/>
            <person name="Wilczek-Boney K.B."/>
            <person name="Lee S."/>
            <person name="Kovar C."/>
            <person name="Wu Y."/>
            <person name="Scherer S.E."/>
            <person name="Worley K.C."/>
            <person name="Muzny D.M."/>
            <person name="Gibbs R."/>
        </authorList>
    </citation>
    <scope>NUCLEOTIDE SEQUENCE</scope>
    <source>
        <strain evidence="7">Brora</strain>
    </source>
</reference>
<dbReference type="AlphaFoldDB" id="T1J7Q1"/>
<name>T1J7Q1_STRMM</name>
<dbReference type="OMA" id="HHTRAAM"/>
<comment type="similarity">
    <text evidence="3">Belongs to the D-isomer specific 2-hydroxyacid dehydrogenase family.</text>
</comment>
<evidence type="ECO:0000256" key="3">
    <source>
        <dbReference type="RuleBase" id="RU003719"/>
    </source>
</evidence>
<dbReference type="Gene3D" id="3.40.50.720">
    <property type="entry name" value="NAD(P)-binding Rossmann-like Domain"/>
    <property type="match status" value="2"/>
</dbReference>
<dbReference type="PANTHER" id="PTHR10996">
    <property type="entry name" value="2-HYDROXYACID DEHYDROGENASE-RELATED"/>
    <property type="match status" value="1"/>
</dbReference>
<dbReference type="InterPro" id="IPR029753">
    <property type="entry name" value="D-isomer_DH_CS"/>
</dbReference>
<dbReference type="GO" id="GO:0051287">
    <property type="term" value="F:NAD binding"/>
    <property type="evidence" value="ECO:0007669"/>
    <property type="project" value="InterPro"/>
</dbReference>
<keyword evidence="1 3" id="KW-0560">Oxidoreductase</keyword>
<proteinExistence type="inferred from homology"/>
<dbReference type="SUPFAM" id="SSF52283">
    <property type="entry name" value="Formate/glycerate dehydrogenase catalytic domain-like"/>
    <property type="match status" value="1"/>
</dbReference>
<organism evidence="6 7">
    <name type="scientific">Strigamia maritima</name>
    <name type="common">European centipede</name>
    <name type="synonym">Geophilus maritimus</name>
    <dbReference type="NCBI Taxonomy" id="126957"/>
    <lineage>
        <taxon>Eukaryota</taxon>
        <taxon>Metazoa</taxon>
        <taxon>Ecdysozoa</taxon>
        <taxon>Arthropoda</taxon>
        <taxon>Myriapoda</taxon>
        <taxon>Chilopoda</taxon>
        <taxon>Pleurostigmophora</taxon>
        <taxon>Geophilomorpha</taxon>
        <taxon>Linotaeniidae</taxon>
        <taxon>Strigamia</taxon>
    </lineage>
</organism>
<dbReference type="EMBL" id="JH431938">
    <property type="status" value="NOT_ANNOTATED_CDS"/>
    <property type="molecule type" value="Genomic_DNA"/>
</dbReference>
<dbReference type="HOGENOM" id="CLU_019796_1_2_1"/>
<evidence type="ECO:0000259" key="4">
    <source>
        <dbReference type="Pfam" id="PF00389"/>
    </source>
</evidence>
<evidence type="ECO:0000259" key="5">
    <source>
        <dbReference type="Pfam" id="PF02826"/>
    </source>
</evidence>
<dbReference type="Proteomes" id="UP000014500">
    <property type="component" value="Unassembled WGS sequence"/>
</dbReference>
<dbReference type="PROSITE" id="PS00671">
    <property type="entry name" value="D_2_HYDROXYACID_DH_3"/>
    <property type="match status" value="1"/>
</dbReference>
<reference evidence="6" key="2">
    <citation type="submission" date="2015-02" db="UniProtKB">
        <authorList>
            <consortium name="EnsemblMetazoa"/>
        </authorList>
    </citation>
    <scope>IDENTIFICATION</scope>
</reference>
<dbReference type="Pfam" id="PF02826">
    <property type="entry name" value="2-Hacid_dh_C"/>
    <property type="match status" value="1"/>
</dbReference>
<dbReference type="EnsemblMetazoa" id="SMAR009706-RA">
    <property type="protein sequence ID" value="SMAR009706-PA"/>
    <property type="gene ID" value="SMAR009706"/>
</dbReference>
<evidence type="ECO:0000256" key="1">
    <source>
        <dbReference type="ARBA" id="ARBA00023002"/>
    </source>
</evidence>
<dbReference type="CDD" id="cd05301">
    <property type="entry name" value="GDH"/>
    <property type="match status" value="1"/>
</dbReference>
<dbReference type="InterPro" id="IPR036291">
    <property type="entry name" value="NAD(P)-bd_dom_sf"/>
</dbReference>
<feature type="domain" description="D-isomer specific 2-hydroxyacid dehydrogenase catalytic" evidence="4">
    <location>
        <begin position="13"/>
        <end position="320"/>
    </location>
</feature>
<dbReference type="eggNOG" id="KOG0069">
    <property type="taxonomic scope" value="Eukaryota"/>
</dbReference>
<dbReference type="InterPro" id="IPR006140">
    <property type="entry name" value="D-isomer_DH_NAD-bd"/>
</dbReference>
<evidence type="ECO:0000313" key="7">
    <source>
        <dbReference type="Proteomes" id="UP000014500"/>
    </source>
</evidence>